<evidence type="ECO:0000313" key="8">
    <source>
        <dbReference type="Proteomes" id="UP000632063"/>
    </source>
</evidence>
<proteinExistence type="inferred from homology"/>
<dbReference type="InterPro" id="IPR011013">
    <property type="entry name" value="Gal_mutarotase_sf_dom"/>
</dbReference>
<name>A0ABR9CPE4_9HYPH</name>
<dbReference type="InterPro" id="IPR011682">
    <property type="entry name" value="Glyco_hydro_38_C"/>
</dbReference>
<dbReference type="Pfam" id="PF17677">
    <property type="entry name" value="Glyco_hydro38C2"/>
    <property type="match status" value="1"/>
</dbReference>
<dbReference type="Pfam" id="PF22907">
    <property type="entry name" value="Ams1-like_1st"/>
    <property type="match status" value="1"/>
</dbReference>
<dbReference type="InterPro" id="IPR037094">
    <property type="entry name" value="Glyco_hydro_38_cen_sf"/>
</dbReference>
<accession>A0ABR9CPE4</accession>
<dbReference type="InterPro" id="IPR011330">
    <property type="entry name" value="Glyco_hydro/deAcase_b/a-brl"/>
</dbReference>
<keyword evidence="3" id="KW-0378">Hydrolase</keyword>
<dbReference type="PANTHER" id="PTHR46017:SF1">
    <property type="entry name" value="ALPHA-MANNOSIDASE 2C1"/>
    <property type="match status" value="1"/>
</dbReference>
<sequence length="1041" mass="116537">MQRFKKLDHLLAQLKERIFTRVGDDVPLRFRRALPEERGQASTEPRGNWVEVNADLIWGEPEAYFWFAGTAAIPEQAHGCRVYLRVEAQFGNVMGRSDPQCLVRVNGKLAQGVDGNHRELLLSENAQAGEAFDIAIEAGTIESRRQAGFSCHLQVHDLLAETVFYDLSVPLEVARLLQVDDPRRHFIVNAVDEALKVIDFRPGDAARFAASLEQARAIAASIYEAQDFAEKPVITVTGHTHIDVAWLWRIRETRQKMARSMATALNLMDQYPDYTFMYNQGLLLDYLNEDYPELFERLKAKHAGGQFEIEGALWLEPDANVTSGESFIRHIMHGVAYHEQTFGVRPKIMWLPDTFGYAAALPQLMRLSGIEVFVTHKMSWNDTNRMPNETFWWQGIDGTEVPAYFLTCQPYTSTSIGTTYCPNLKPTHVMGAWRRHGQQDLNRDLWLVYGHGDGGGGPTREMLENIRRMERGIPGCPAVVHGPMAPFFDGLVSRMNAEPGKFPSWVGELYLEFHRGTLTSVAKNKRNNRKAEQELRELEALAVLARQRGHVYPAAELHRLWRIVMLNQFHDILPGSSIGQVFDDSDRDYAGFFTSAAKLRSELNGAVLGGEGLAVLNVLARPRSGLVSLSGDTPKILRRGETSAVTQTLHRADGTLEQAAPLKDLAPLSLTGVSVADGPAVEGNPALVMSEDRLENAVLSARFDDKGRLVSLFDKRKGREVIHPGHTGNRLQAYRDMPAQFDAWDIDDSFEDQVWEIDDLVSAEVVETGPYRAAIRFEWRYENSRIVQVVSLQDGAAEIEVDSFIDWHEHNTMIKAAFPVNVAADKTIAEIQFGHVSRPTHRNTSWDQARFETAMHRWVDLSEPGFGLALLNDCKYGYDAKGTDLRLTILRSPTYPWPDADQGEHRFRYALAVHHGLFEGEGIPAKAEAFNHPLRLSPAALPAESVAQAGAAAVSAQLLQLEGGTVTVESVKQSEDGDGIVVRLWETHGQETATRLALPPEAKGLMEVDILERSPSQIEISGSSVELRFRPFQIRSFRIEM</sequence>
<dbReference type="EMBL" id="JACYXI010000007">
    <property type="protein sequence ID" value="MBD8892285.1"/>
    <property type="molecule type" value="Genomic_DNA"/>
</dbReference>
<dbReference type="InterPro" id="IPR054723">
    <property type="entry name" value="Ams1-like_N"/>
</dbReference>
<evidence type="ECO:0000256" key="1">
    <source>
        <dbReference type="ARBA" id="ARBA00009792"/>
    </source>
</evidence>
<dbReference type="Gene3D" id="2.60.40.2220">
    <property type="match status" value="1"/>
</dbReference>
<evidence type="ECO:0000256" key="3">
    <source>
        <dbReference type="ARBA" id="ARBA00022801"/>
    </source>
</evidence>
<dbReference type="Gene3D" id="1.20.1270.50">
    <property type="entry name" value="Glycoside hydrolase family 38, central domain"/>
    <property type="match status" value="1"/>
</dbReference>
<feature type="domain" description="Glycoside hydrolase family 38 central" evidence="6">
    <location>
        <begin position="512"/>
        <end position="589"/>
    </location>
</feature>
<reference evidence="8" key="1">
    <citation type="submission" date="2020-09" db="EMBL/GenBank/DDBJ databases">
        <title>The genome sequence of strain Labrenzia suaedae 4C16A.</title>
        <authorList>
            <person name="Liu Y."/>
        </authorList>
    </citation>
    <scope>NUCLEOTIDE SEQUENCE [LARGE SCALE GENOMIC DNA]</scope>
    <source>
        <strain evidence="8">4C16A</strain>
    </source>
</reference>
<dbReference type="Pfam" id="PF07748">
    <property type="entry name" value="Glyco_hydro_38C"/>
    <property type="match status" value="1"/>
</dbReference>
<evidence type="ECO:0000256" key="4">
    <source>
        <dbReference type="ARBA" id="ARBA00023295"/>
    </source>
</evidence>
<dbReference type="InterPro" id="IPR041147">
    <property type="entry name" value="GH38_C"/>
</dbReference>
<keyword evidence="2" id="KW-0479">Metal-binding</keyword>
<reference evidence="7 8" key="2">
    <citation type="journal article" date="2021" name="Int. J. Syst. Evol. Microbiol.">
        <title>Roseibium litorale sp. nov., isolated from a tidal flat sediment and proposal for the reclassification of Labrenzia polysiphoniae as Roseibium polysiphoniae comb. nov.</title>
        <authorList>
            <person name="Liu Y."/>
            <person name="Pei T."/>
            <person name="Du J."/>
            <person name="Chao M."/>
            <person name="Deng M.R."/>
            <person name="Zhu H."/>
        </authorList>
    </citation>
    <scope>NUCLEOTIDE SEQUENCE [LARGE SCALE GENOMIC DNA]</scope>
    <source>
        <strain evidence="7 8">4C16A</strain>
    </source>
</reference>
<dbReference type="CDD" id="cd10789">
    <property type="entry name" value="GH38N_AMII_ER_cytosolic"/>
    <property type="match status" value="1"/>
</dbReference>
<gene>
    <name evidence="7" type="ORF">IG616_12050</name>
</gene>
<evidence type="ECO:0000313" key="7">
    <source>
        <dbReference type="EMBL" id="MBD8892285.1"/>
    </source>
</evidence>
<dbReference type="SUPFAM" id="SSF88713">
    <property type="entry name" value="Glycoside hydrolase/deacetylase"/>
    <property type="match status" value="1"/>
</dbReference>
<evidence type="ECO:0000259" key="6">
    <source>
        <dbReference type="SMART" id="SM00872"/>
    </source>
</evidence>
<comment type="similarity">
    <text evidence="1">Belongs to the glycosyl hydrolase 38 family.</text>
</comment>
<dbReference type="SUPFAM" id="SSF74650">
    <property type="entry name" value="Galactose mutarotase-like"/>
    <property type="match status" value="1"/>
</dbReference>
<dbReference type="SUPFAM" id="SSF88688">
    <property type="entry name" value="Families 57/38 glycoside transferase middle domain"/>
    <property type="match status" value="1"/>
</dbReference>
<protein>
    <submittedName>
        <fullName evidence="7">Alpha-mannosidase</fullName>
    </submittedName>
</protein>
<dbReference type="PANTHER" id="PTHR46017">
    <property type="entry name" value="ALPHA-MANNOSIDASE 2C1"/>
    <property type="match status" value="1"/>
</dbReference>
<dbReference type="Proteomes" id="UP000632063">
    <property type="component" value="Unassembled WGS sequence"/>
</dbReference>
<dbReference type="RefSeq" id="WP_192148421.1">
    <property type="nucleotide sequence ID" value="NZ_JACYXI010000007.1"/>
</dbReference>
<dbReference type="Pfam" id="PF09261">
    <property type="entry name" value="Alpha-mann_mid"/>
    <property type="match status" value="1"/>
</dbReference>
<dbReference type="SMART" id="SM00872">
    <property type="entry name" value="Alpha-mann_mid"/>
    <property type="match status" value="1"/>
</dbReference>
<dbReference type="InterPro" id="IPR015341">
    <property type="entry name" value="Glyco_hydro_38_cen"/>
</dbReference>
<dbReference type="Gene3D" id="3.20.110.10">
    <property type="entry name" value="Glycoside hydrolase 38, N terminal domain"/>
    <property type="match status" value="1"/>
</dbReference>
<evidence type="ECO:0000256" key="5">
    <source>
        <dbReference type="SAM" id="Coils"/>
    </source>
</evidence>
<keyword evidence="5" id="KW-0175">Coiled coil</keyword>
<dbReference type="InterPro" id="IPR028995">
    <property type="entry name" value="Glyco_hydro_57/38_cen_sf"/>
</dbReference>
<keyword evidence="4" id="KW-0326">Glycosidase</keyword>
<feature type="coiled-coil region" evidence="5">
    <location>
        <begin position="521"/>
        <end position="548"/>
    </location>
</feature>
<comment type="caution">
    <text evidence="7">The sequence shown here is derived from an EMBL/GenBank/DDBJ whole genome shotgun (WGS) entry which is preliminary data.</text>
</comment>
<dbReference type="Gene3D" id="2.70.98.30">
    <property type="entry name" value="Golgi alpha-mannosidase II, domain 4"/>
    <property type="match status" value="1"/>
</dbReference>
<dbReference type="InterPro" id="IPR000602">
    <property type="entry name" value="Glyco_hydro_38_N"/>
</dbReference>
<dbReference type="Pfam" id="PF01074">
    <property type="entry name" value="Glyco_hydro_38N"/>
    <property type="match status" value="1"/>
</dbReference>
<evidence type="ECO:0000256" key="2">
    <source>
        <dbReference type="ARBA" id="ARBA00022723"/>
    </source>
</evidence>
<dbReference type="InterPro" id="IPR027291">
    <property type="entry name" value="Glyco_hydro_38_N_sf"/>
</dbReference>
<organism evidence="7 8">
    <name type="scientific">Roseibium litorale</name>
    <dbReference type="NCBI Taxonomy" id="2803841"/>
    <lineage>
        <taxon>Bacteria</taxon>
        <taxon>Pseudomonadati</taxon>
        <taxon>Pseudomonadota</taxon>
        <taxon>Alphaproteobacteria</taxon>
        <taxon>Hyphomicrobiales</taxon>
        <taxon>Stappiaceae</taxon>
        <taxon>Roseibium</taxon>
    </lineage>
</organism>
<keyword evidence="8" id="KW-1185">Reference proteome</keyword>